<accession>A0A9Q0GE64</accession>
<keyword evidence="2" id="KW-1185">Reference proteome</keyword>
<dbReference type="Proteomes" id="UP001141552">
    <property type="component" value="Unassembled WGS sequence"/>
</dbReference>
<proteinExistence type="predicted"/>
<evidence type="ECO:0000313" key="2">
    <source>
        <dbReference type="Proteomes" id="UP001141552"/>
    </source>
</evidence>
<sequence length="267" mass="29016">MNQDCSKMLASDRVNVCVEVDYSKPLLDHLDVEIEGCTHSIAVSYSWKPQFRDVCNQWGHHSMACSLKKNSVQWVPKSAAVISDDTAKSTSTIPCQSQVHILSAVLKEPLVISDPVISAGSKEPLVISDPVDSTAISLASVSVNSCSAPATDLESSLLISNVSKSADCTDLISAQIDYVADLSTIRASSFSNQPLVVLVYIILSNSLDTFPYNKKRSFNFKAARSESIRRTLAVISDMPFGIEPSPSFRGFSSSTRDCLLFDDDHNS</sequence>
<dbReference type="EMBL" id="JAKUCV010000912">
    <property type="protein sequence ID" value="KAJ4848395.1"/>
    <property type="molecule type" value="Genomic_DNA"/>
</dbReference>
<protein>
    <submittedName>
        <fullName evidence="1">Uncharacterized protein</fullName>
    </submittedName>
</protein>
<dbReference type="PANTHER" id="PTHR34268:SF19">
    <property type="entry name" value="TRANSMEMBRANE PROTEIN"/>
    <property type="match status" value="1"/>
</dbReference>
<evidence type="ECO:0000313" key="1">
    <source>
        <dbReference type="EMBL" id="KAJ4848395.1"/>
    </source>
</evidence>
<gene>
    <name evidence="1" type="ORF">Tsubulata_025555</name>
</gene>
<dbReference type="AlphaFoldDB" id="A0A9Q0GE64"/>
<dbReference type="PANTHER" id="PTHR34268">
    <property type="entry name" value="OS01G0321850 PROTEIN"/>
    <property type="match status" value="1"/>
</dbReference>
<name>A0A9Q0GE64_9ROSI</name>
<comment type="caution">
    <text evidence="1">The sequence shown here is derived from an EMBL/GenBank/DDBJ whole genome shotgun (WGS) entry which is preliminary data.</text>
</comment>
<organism evidence="1 2">
    <name type="scientific">Turnera subulata</name>
    <dbReference type="NCBI Taxonomy" id="218843"/>
    <lineage>
        <taxon>Eukaryota</taxon>
        <taxon>Viridiplantae</taxon>
        <taxon>Streptophyta</taxon>
        <taxon>Embryophyta</taxon>
        <taxon>Tracheophyta</taxon>
        <taxon>Spermatophyta</taxon>
        <taxon>Magnoliopsida</taxon>
        <taxon>eudicotyledons</taxon>
        <taxon>Gunneridae</taxon>
        <taxon>Pentapetalae</taxon>
        <taxon>rosids</taxon>
        <taxon>fabids</taxon>
        <taxon>Malpighiales</taxon>
        <taxon>Passifloraceae</taxon>
        <taxon>Turnera</taxon>
    </lineage>
</organism>
<reference evidence="1" key="2">
    <citation type="journal article" date="2023" name="Plants (Basel)">
        <title>Annotation of the Turnera subulata (Passifloraceae) Draft Genome Reveals the S-Locus Evolved after the Divergence of Turneroideae from Passifloroideae in a Stepwise Manner.</title>
        <authorList>
            <person name="Henning P.M."/>
            <person name="Roalson E.H."/>
            <person name="Mir W."/>
            <person name="McCubbin A.G."/>
            <person name="Shore J.S."/>
        </authorList>
    </citation>
    <scope>NUCLEOTIDE SEQUENCE</scope>
    <source>
        <strain evidence="1">F60SS</strain>
    </source>
</reference>
<reference evidence="1" key="1">
    <citation type="submission" date="2022-02" db="EMBL/GenBank/DDBJ databases">
        <authorList>
            <person name="Henning P.M."/>
            <person name="McCubbin A.G."/>
            <person name="Shore J.S."/>
        </authorList>
    </citation>
    <scope>NUCLEOTIDE SEQUENCE</scope>
    <source>
        <strain evidence="1">F60SS</strain>
        <tissue evidence="1">Leaves</tissue>
    </source>
</reference>